<dbReference type="InterPro" id="IPR005828">
    <property type="entry name" value="MFS_sugar_transport-like"/>
</dbReference>
<sequence>MIFSIESATLRQYAVVILVNLSVFTTGMNIAWPSPMLVKLRNATETPLYRPITEEEGSWIVSVGSICSIFSNIFLGMLLDSIGRKYCVILTCVPKMLICILYIFATDVWMLILGRALMGITDSLVFTVVPVYASEIASKGMRGALGTFLQIFSSLGIVISFSVGPFTSYSTFNIVFAAITLFTSVPLIFLPDSPYFLYSKGKNDEAIEVLQDLRGSKQLAMEEIAMYATSMNNEKVDKIKLLKSRVVLKSIAIVMILSAGSQLVGFNAVSFYLQTILISTKTNVMPEIASVIIGLIQLTASFCTTFLTERFKRKQILISTLLGMMVGLVGLGVFFKITEYTNEVSGFMNYLPLISLILVVFCFSAGMGSLTWVLTAELFDGPARAIGSSSSLIVSNIFLFLTTKYFSALTLSIGPAITYWLFSGACVITCLFIYFYIPETKGKSFSEIQKELGGEIEENKDKEKS</sequence>
<keyword evidence="8" id="KW-0325">Glycoprotein</keyword>
<comment type="subcellular location">
    <subcellularLocation>
        <location evidence="1">Cell membrane</location>
        <topology evidence="1">Multi-pass membrane protein</topology>
    </subcellularLocation>
</comment>
<organism evidence="11 12">
    <name type="scientific">Parnassius mnemosyne</name>
    <name type="common">clouded apollo</name>
    <dbReference type="NCBI Taxonomy" id="213953"/>
    <lineage>
        <taxon>Eukaryota</taxon>
        <taxon>Metazoa</taxon>
        <taxon>Ecdysozoa</taxon>
        <taxon>Arthropoda</taxon>
        <taxon>Hexapoda</taxon>
        <taxon>Insecta</taxon>
        <taxon>Pterygota</taxon>
        <taxon>Neoptera</taxon>
        <taxon>Endopterygota</taxon>
        <taxon>Lepidoptera</taxon>
        <taxon>Glossata</taxon>
        <taxon>Ditrysia</taxon>
        <taxon>Papilionoidea</taxon>
        <taxon>Papilionidae</taxon>
        <taxon>Parnassiinae</taxon>
        <taxon>Parnassini</taxon>
        <taxon>Parnassius</taxon>
        <taxon>Driopa</taxon>
    </lineage>
</organism>
<dbReference type="AlphaFoldDB" id="A0AAV1LKV0"/>
<evidence type="ECO:0000256" key="9">
    <source>
        <dbReference type="SAM" id="Phobius"/>
    </source>
</evidence>
<feature type="transmembrane region" description="Helical" evidence="9">
    <location>
        <begin position="111"/>
        <end position="132"/>
    </location>
</feature>
<dbReference type="GO" id="GO:0022857">
    <property type="term" value="F:transmembrane transporter activity"/>
    <property type="evidence" value="ECO:0007669"/>
    <property type="project" value="InterPro"/>
</dbReference>
<feature type="transmembrane region" description="Helical" evidence="9">
    <location>
        <begin position="144"/>
        <end position="163"/>
    </location>
</feature>
<keyword evidence="3" id="KW-1003">Cell membrane</keyword>
<dbReference type="GO" id="GO:0005886">
    <property type="term" value="C:plasma membrane"/>
    <property type="evidence" value="ECO:0007669"/>
    <property type="project" value="UniProtKB-SubCell"/>
</dbReference>
<evidence type="ECO:0000256" key="7">
    <source>
        <dbReference type="ARBA" id="ARBA00023136"/>
    </source>
</evidence>
<evidence type="ECO:0000313" key="11">
    <source>
        <dbReference type="EMBL" id="CAK1594669.1"/>
    </source>
</evidence>
<evidence type="ECO:0000259" key="10">
    <source>
        <dbReference type="PROSITE" id="PS50850"/>
    </source>
</evidence>
<dbReference type="InterPro" id="IPR020846">
    <property type="entry name" value="MFS_dom"/>
</dbReference>
<keyword evidence="4" id="KW-0762">Sugar transport</keyword>
<dbReference type="PANTHER" id="PTHR48021:SF47">
    <property type="entry name" value="GH17672P"/>
    <property type="match status" value="1"/>
</dbReference>
<proteinExistence type="predicted"/>
<keyword evidence="6 9" id="KW-1133">Transmembrane helix</keyword>
<keyword evidence="12" id="KW-1185">Reference proteome</keyword>
<dbReference type="PROSITE" id="PS50850">
    <property type="entry name" value="MFS"/>
    <property type="match status" value="1"/>
</dbReference>
<dbReference type="InterPro" id="IPR036259">
    <property type="entry name" value="MFS_trans_sf"/>
</dbReference>
<dbReference type="PRINTS" id="PR00171">
    <property type="entry name" value="SUGRTRNSPORT"/>
</dbReference>
<evidence type="ECO:0000256" key="3">
    <source>
        <dbReference type="ARBA" id="ARBA00022475"/>
    </source>
</evidence>
<evidence type="ECO:0000256" key="5">
    <source>
        <dbReference type="ARBA" id="ARBA00022692"/>
    </source>
</evidence>
<evidence type="ECO:0000256" key="4">
    <source>
        <dbReference type="ARBA" id="ARBA00022597"/>
    </source>
</evidence>
<feature type="transmembrane region" description="Helical" evidence="9">
    <location>
        <begin position="86"/>
        <end position="105"/>
    </location>
</feature>
<keyword evidence="5 9" id="KW-0812">Transmembrane</keyword>
<accession>A0AAV1LKV0</accession>
<dbReference type="Proteomes" id="UP001314205">
    <property type="component" value="Unassembled WGS sequence"/>
</dbReference>
<dbReference type="EMBL" id="CAVLGL010000090">
    <property type="protein sequence ID" value="CAK1594669.1"/>
    <property type="molecule type" value="Genomic_DNA"/>
</dbReference>
<feature type="transmembrane region" description="Helical" evidence="9">
    <location>
        <begin position="288"/>
        <end position="307"/>
    </location>
</feature>
<reference evidence="11 12" key="1">
    <citation type="submission" date="2023-11" db="EMBL/GenBank/DDBJ databases">
        <authorList>
            <person name="Hedman E."/>
            <person name="Englund M."/>
            <person name="Stromberg M."/>
            <person name="Nyberg Akerstrom W."/>
            <person name="Nylinder S."/>
            <person name="Jareborg N."/>
            <person name="Kallberg Y."/>
            <person name="Kronander E."/>
        </authorList>
    </citation>
    <scope>NUCLEOTIDE SEQUENCE [LARGE SCALE GENOMIC DNA]</scope>
</reference>
<gene>
    <name evidence="11" type="ORF">PARMNEM_LOCUS14266</name>
</gene>
<feature type="transmembrane region" description="Helical" evidence="9">
    <location>
        <begin position="12"/>
        <end position="32"/>
    </location>
</feature>
<feature type="transmembrane region" description="Helical" evidence="9">
    <location>
        <begin position="316"/>
        <end position="338"/>
    </location>
</feature>
<dbReference type="InterPro" id="IPR005829">
    <property type="entry name" value="Sugar_transporter_CS"/>
</dbReference>
<dbReference type="Gene3D" id="1.20.1250.20">
    <property type="entry name" value="MFS general substrate transporter like domains"/>
    <property type="match status" value="2"/>
</dbReference>
<keyword evidence="7 9" id="KW-0472">Membrane</keyword>
<evidence type="ECO:0000313" key="12">
    <source>
        <dbReference type="Proteomes" id="UP001314205"/>
    </source>
</evidence>
<feature type="transmembrane region" description="Helical" evidence="9">
    <location>
        <begin position="350"/>
        <end position="374"/>
    </location>
</feature>
<evidence type="ECO:0000256" key="8">
    <source>
        <dbReference type="ARBA" id="ARBA00023180"/>
    </source>
</evidence>
<dbReference type="FunFam" id="1.20.1250.20:FF:000218">
    <property type="entry name" value="facilitated trehalose transporter Tret1"/>
    <property type="match status" value="1"/>
</dbReference>
<evidence type="ECO:0000256" key="1">
    <source>
        <dbReference type="ARBA" id="ARBA00004651"/>
    </source>
</evidence>
<keyword evidence="2" id="KW-0813">Transport</keyword>
<protein>
    <recommendedName>
        <fullName evidence="10">Major facilitator superfamily (MFS) profile domain-containing protein</fullName>
    </recommendedName>
</protein>
<feature type="transmembrane region" description="Helical" evidence="9">
    <location>
        <begin position="59"/>
        <end position="79"/>
    </location>
</feature>
<feature type="transmembrane region" description="Helical" evidence="9">
    <location>
        <begin position="417"/>
        <end position="437"/>
    </location>
</feature>
<feature type="transmembrane region" description="Helical" evidence="9">
    <location>
        <begin position="246"/>
        <end position="268"/>
    </location>
</feature>
<evidence type="ECO:0000256" key="2">
    <source>
        <dbReference type="ARBA" id="ARBA00022448"/>
    </source>
</evidence>
<name>A0AAV1LKV0_9NEOP</name>
<dbReference type="PANTHER" id="PTHR48021">
    <property type="match status" value="1"/>
</dbReference>
<feature type="transmembrane region" description="Helical" evidence="9">
    <location>
        <begin position="169"/>
        <end position="190"/>
    </location>
</feature>
<feature type="transmembrane region" description="Helical" evidence="9">
    <location>
        <begin position="386"/>
        <end position="405"/>
    </location>
</feature>
<dbReference type="PROSITE" id="PS00216">
    <property type="entry name" value="SUGAR_TRANSPORT_1"/>
    <property type="match status" value="1"/>
</dbReference>
<dbReference type="Pfam" id="PF00083">
    <property type="entry name" value="Sugar_tr"/>
    <property type="match status" value="1"/>
</dbReference>
<comment type="caution">
    <text evidence="11">The sequence shown here is derived from an EMBL/GenBank/DDBJ whole genome shotgun (WGS) entry which is preliminary data.</text>
</comment>
<evidence type="ECO:0000256" key="6">
    <source>
        <dbReference type="ARBA" id="ARBA00022989"/>
    </source>
</evidence>
<dbReference type="SUPFAM" id="SSF103473">
    <property type="entry name" value="MFS general substrate transporter"/>
    <property type="match status" value="1"/>
</dbReference>
<feature type="domain" description="Major facilitator superfamily (MFS) profile" evidence="10">
    <location>
        <begin position="15"/>
        <end position="441"/>
    </location>
</feature>
<dbReference type="InterPro" id="IPR003663">
    <property type="entry name" value="Sugar/inositol_transpt"/>
</dbReference>
<dbReference type="InterPro" id="IPR050549">
    <property type="entry name" value="MFS_Trehalose_Transporter"/>
</dbReference>